<dbReference type="AlphaFoldDB" id="A0A4S8LKJ0"/>
<evidence type="ECO:0000313" key="2">
    <source>
        <dbReference type="Proteomes" id="UP000297245"/>
    </source>
</evidence>
<accession>A0A4S8LKJ0</accession>
<reference evidence="1 2" key="1">
    <citation type="journal article" date="2019" name="Nat. Ecol. Evol.">
        <title>Megaphylogeny resolves global patterns of mushroom evolution.</title>
        <authorList>
            <person name="Varga T."/>
            <person name="Krizsan K."/>
            <person name="Foldi C."/>
            <person name="Dima B."/>
            <person name="Sanchez-Garcia M."/>
            <person name="Sanchez-Ramirez S."/>
            <person name="Szollosi G.J."/>
            <person name="Szarkandi J.G."/>
            <person name="Papp V."/>
            <person name="Albert L."/>
            <person name="Andreopoulos W."/>
            <person name="Angelini C."/>
            <person name="Antonin V."/>
            <person name="Barry K.W."/>
            <person name="Bougher N.L."/>
            <person name="Buchanan P."/>
            <person name="Buyck B."/>
            <person name="Bense V."/>
            <person name="Catcheside P."/>
            <person name="Chovatia M."/>
            <person name="Cooper J."/>
            <person name="Damon W."/>
            <person name="Desjardin D."/>
            <person name="Finy P."/>
            <person name="Geml J."/>
            <person name="Haridas S."/>
            <person name="Hughes K."/>
            <person name="Justo A."/>
            <person name="Karasinski D."/>
            <person name="Kautmanova I."/>
            <person name="Kiss B."/>
            <person name="Kocsube S."/>
            <person name="Kotiranta H."/>
            <person name="LaButti K.M."/>
            <person name="Lechner B.E."/>
            <person name="Liimatainen K."/>
            <person name="Lipzen A."/>
            <person name="Lukacs Z."/>
            <person name="Mihaltcheva S."/>
            <person name="Morgado L.N."/>
            <person name="Niskanen T."/>
            <person name="Noordeloos M.E."/>
            <person name="Ohm R.A."/>
            <person name="Ortiz-Santana B."/>
            <person name="Ovrebo C."/>
            <person name="Racz N."/>
            <person name="Riley R."/>
            <person name="Savchenko A."/>
            <person name="Shiryaev A."/>
            <person name="Soop K."/>
            <person name="Spirin V."/>
            <person name="Szebenyi C."/>
            <person name="Tomsovsky M."/>
            <person name="Tulloss R.E."/>
            <person name="Uehling J."/>
            <person name="Grigoriev I.V."/>
            <person name="Vagvolgyi C."/>
            <person name="Papp T."/>
            <person name="Martin F.M."/>
            <person name="Miettinen O."/>
            <person name="Hibbett D.S."/>
            <person name="Nagy L.G."/>
        </authorList>
    </citation>
    <scope>NUCLEOTIDE SEQUENCE [LARGE SCALE GENOMIC DNA]</scope>
    <source>
        <strain evidence="1 2">CBS 962.96</strain>
    </source>
</reference>
<evidence type="ECO:0000313" key="1">
    <source>
        <dbReference type="EMBL" id="THU89677.1"/>
    </source>
</evidence>
<dbReference type="OrthoDB" id="3053045at2759"/>
<organism evidence="1 2">
    <name type="scientific">Dendrothele bispora (strain CBS 962.96)</name>
    <dbReference type="NCBI Taxonomy" id="1314807"/>
    <lineage>
        <taxon>Eukaryota</taxon>
        <taxon>Fungi</taxon>
        <taxon>Dikarya</taxon>
        <taxon>Basidiomycota</taxon>
        <taxon>Agaricomycotina</taxon>
        <taxon>Agaricomycetes</taxon>
        <taxon>Agaricomycetidae</taxon>
        <taxon>Agaricales</taxon>
        <taxon>Agaricales incertae sedis</taxon>
        <taxon>Dendrothele</taxon>
    </lineage>
</organism>
<protein>
    <submittedName>
        <fullName evidence="1">Uncharacterized protein</fullName>
    </submittedName>
</protein>
<sequence length="61" mass="6902">MFYHDGLRTIAAETARHSSNFRATPTEPFFLCIPFHQLRIVTDFLTSGFFPSLLPNSPSPC</sequence>
<name>A0A4S8LKJ0_DENBC</name>
<dbReference type="EMBL" id="ML179360">
    <property type="protein sequence ID" value="THU89677.1"/>
    <property type="molecule type" value="Genomic_DNA"/>
</dbReference>
<proteinExistence type="predicted"/>
<gene>
    <name evidence="1" type="ORF">K435DRAFT_781510</name>
</gene>
<keyword evidence="2" id="KW-1185">Reference proteome</keyword>
<dbReference type="Proteomes" id="UP000297245">
    <property type="component" value="Unassembled WGS sequence"/>
</dbReference>